<feature type="transmembrane region" description="Helical" evidence="9">
    <location>
        <begin position="260"/>
        <end position="281"/>
    </location>
</feature>
<feature type="transmembrane region" description="Helical" evidence="9">
    <location>
        <begin position="117"/>
        <end position="138"/>
    </location>
</feature>
<dbReference type="PANTHER" id="PTHR13285:SF23">
    <property type="entry name" value="TEICHOIC ACID D-ALANYLTRANSFERASE"/>
    <property type="match status" value="1"/>
</dbReference>
<dbReference type="InterPro" id="IPR051085">
    <property type="entry name" value="MB_O-acyltransferase"/>
</dbReference>
<keyword evidence="4" id="KW-0808">Transferase</keyword>
<evidence type="ECO:0000313" key="10">
    <source>
        <dbReference type="EMBL" id="CAB4601617.1"/>
    </source>
</evidence>
<feature type="transmembrane region" description="Helical" evidence="9">
    <location>
        <begin position="355"/>
        <end position="378"/>
    </location>
</feature>
<sequence>MPGKFKGAAVVSTLAFRDDPAAVSVRYSVHQGNPSMLFPTVDFAVFFLVVFTGSWLLRPHKIAWRWFILAASCVFYGWWDWNYLMLLFLSIGINWFLGLAVFRALTPEGERTNASRWLVRIAVVVNLGILGYFKYFDFFISTITEKMRSIGISVDPPLLNIILPIGISFFTFQAISYVIDIGRGQWRRPLNILDFAVYLSFFAHLVAGPIVRASEFAPQLDEEPDPRYVRSGEAFMLIFRGMFKKVVISSFLATQIVDPVFANPDAFGPLAVLMAIYAYAIQIYADFSGYTDIAIGIALLLGIRFPQNFDSPYIALTLQDFWNRWHMTLSRWLRDYLYIPLGGNRGSKAMMYRNLFLVMIIGGLWHGANWTFVVWGAIHGSYLVAERIVRGKWKGHELGLPPLLVKAMQWFLVFNVVCLAWVFFRAQSIDGAFSLLGRLFASSGSTAGVSLLLLVVIVASIASQFVPPRIPQKAEVWFATWAPALQIAALAGGLVLVDALGPEGIAPFIYFQF</sequence>
<comment type="subcellular location">
    <subcellularLocation>
        <location evidence="1">Cell membrane</location>
        <topology evidence="1">Multi-pass membrane protein</topology>
    </subcellularLocation>
</comment>
<keyword evidence="5 9" id="KW-0812">Transmembrane</keyword>
<dbReference type="InterPro" id="IPR004299">
    <property type="entry name" value="MBOAT_fam"/>
</dbReference>
<evidence type="ECO:0000256" key="4">
    <source>
        <dbReference type="ARBA" id="ARBA00022679"/>
    </source>
</evidence>
<keyword evidence="6 9" id="KW-1133">Transmembrane helix</keyword>
<feature type="transmembrane region" description="Helical" evidence="9">
    <location>
        <begin position="407"/>
        <end position="424"/>
    </location>
</feature>
<dbReference type="AlphaFoldDB" id="A0A6J7HYY0"/>
<dbReference type="GO" id="GO:0005886">
    <property type="term" value="C:plasma membrane"/>
    <property type="evidence" value="ECO:0007669"/>
    <property type="project" value="UniProtKB-SubCell"/>
</dbReference>
<evidence type="ECO:0000313" key="11">
    <source>
        <dbReference type="EMBL" id="CAB4923673.1"/>
    </source>
</evidence>
<proteinExistence type="inferred from homology"/>
<dbReference type="EMBL" id="CAEZUO010000021">
    <property type="protein sequence ID" value="CAB4601617.1"/>
    <property type="molecule type" value="Genomic_DNA"/>
</dbReference>
<protein>
    <submittedName>
        <fullName evidence="11">Unannotated protein</fullName>
    </submittedName>
</protein>
<keyword evidence="8" id="KW-0012">Acyltransferase</keyword>
<feature type="transmembrane region" description="Helical" evidence="9">
    <location>
        <begin position="158"/>
        <end position="179"/>
    </location>
</feature>
<accession>A0A6J7HYY0</accession>
<dbReference type="GO" id="GO:0042121">
    <property type="term" value="P:alginic acid biosynthetic process"/>
    <property type="evidence" value="ECO:0007669"/>
    <property type="project" value="InterPro"/>
</dbReference>
<feature type="transmembrane region" description="Helical" evidence="9">
    <location>
        <begin position="62"/>
        <end position="79"/>
    </location>
</feature>
<evidence type="ECO:0000256" key="7">
    <source>
        <dbReference type="ARBA" id="ARBA00023136"/>
    </source>
</evidence>
<dbReference type="PANTHER" id="PTHR13285">
    <property type="entry name" value="ACYLTRANSFERASE"/>
    <property type="match status" value="1"/>
</dbReference>
<dbReference type="PIRSF" id="PIRSF016636">
    <property type="entry name" value="AlgI_DltB"/>
    <property type="match status" value="1"/>
</dbReference>
<gene>
    <name evidence="10" type="ORF">UFOPK1827_00641</name>
    <name evidence="11" type="ORF">UFOPK3708_00408</name>
</gene>
<dbReference type="GO" id="GO:0016746">
    <property type="term" value="F:acyltransferase activity"/>
    <property type="evidence" value="ECO:0007669"/>
    <property type="project" value="UniProtKB-KW"/>
</dbReference>
<dbReference type="Pfam" id="PF03062">
    <property type="entry name" value="MBOAT"/>
    <property type="match status" value="1"/>
</dbReference>
<evidence type="ECO:0000256" key="2">
    <source>
        <dbReference type="ARBA" id="ARBA00010323"/>
    </source>
</evidence>
<dbReference type="PIRSF" id="PIRSF500217">
    <property type="entry name" value="AlgI"/>
    <property type="match status" value="1"/>
</dbReference>
<dbReference type="InterPro" id="IPR024194">
    <property type="entry name" value="Ac/AlaTfrase_AlgI/DltB"/>
</dbReference>
<feature type="transmembrane region" description="Helical" evidence="9">
    <location>
        <begin position="36"/>
        <end position="57"/>
    </location>
</feature>
<dbReference type="EMBL" id="CAFBNA010000013">
    <property type="protein sequence ID" value="CAB4923673.1"/>
    <property type="molecule type" value="Genomic_DNA"/>
</dbReference>
<name>A0A6J7HYY0_9ZZZZ</name>
<feature type="transmembrane region" description="Helical" evidence="9">
    <location>
        <begin position="85"/>
        <end position="105"/>
    </location>
</feature>
<keyword evidence="7 9" id="KW-0472">Membrane</keyword>
<keyword evidence="3" id="KW-1003">Cell membrane</keyword>
<dbReference type="InterPro" id="IPR028362">
    <property type="entry name" value="AlgI"/>
</dbReference>
<evidence type="ECO:0000256" key="3">
    <source>
        <dbReference type="ARBA" id="ARBA00022475"/>
    </source>
</evidence>
<organism evidence="11">
    <name type="scientific">freshwater metagenome</name>
    <dbReference type="NCBI Taxonomy" id="449393"/>
    <lineage>
        <taxon>unclassified sequences</taxon>
        <taxon>metagenomes</taxon>
        <taxon>ecological metagenomes</taxon>
    </lineage>
</organism>
<evidence type="ECO:0000256" key="6">
    <source>
        <dbReference type="ARBA" id="ARBA00022989"/>
    </source>
</evidence>
<comment type="similarity">
    <text evidence="2">Belongs to the membrane-bound acyltransferase family.</text>
</comment>
<evidence type="ECO:0000256" key="5">
    <source>
        <dbReference type="ARBA" id="ARBA00022692"/>
    </source>
</evidence>
<feature type="transmembrane region" description="Helical" evidence="9">
    <location>
        <begin position="445"/>
        <end position="466"/>
    </location>
</feature>
<feature type="transmembrane region" description="Helical" evidence="9">
    <location>
        <begin position="191"/>
        <end position="214"/>
    </location>
</feature>
<evidence type="ECO:0000256" key="1">
    <source>
        <dbReference type="ARBA" id="ARBA00004651"/>
    </source>
</evidence>
<evidence type="ECO:0000256" key="8">
    <source>
        <dbReference type="ARBA" id="ARBA00023315"/>
    </source>
</evidence>
<reference evidence="11" key="1">
    <citation type="submission" date="2020-05" db="EMBL/GenBank/DDBJ databases">
        <authorList>
            <person name="Chiriac C."/>
            <person name="Salcher M."/>
            <person name="Ghai R."/>
            <person name="Kavagutti S V."/>
        </authorList>
    </citation>
    <scope>NUCLEOTIDE SEQUENCE</scope>
</reference>
<feature type="transmembrane region" description="Helical" evidence="9">
    <location>
        <begin position="478"/>
        <end position="497"/>
    </location>
</feature>
<evidence type="ECO:0000256" key="9">
    <source>
        <dbReference type="SAM" id="Phobius"/>
    </source>
</evidence>